<gene>
    <name evidence="2" type="ORF">M9458_053381</name>
</gene>
<sequence length="67" mass="7421">MPSIAQLVERRTVGGALATLRSLVRRRLFFTRPLFLLRRPSQSRKRSLGGGGAKERSLTGNRTRAAA</sequence>
<organism evidence="2 3">
    <name type="scientific">Cirrhinus mrigala</name>
    <name type="common">Mrigala</name>
    <dbReference type="NCBI Taxonomy" id="683832"/>
    <lineage>
        <taxon>Eukaryota</taxon>
        <taxon>Metazoa</taxon>
        <taxon>Chordata</taxon>
        <taxon>Craniata</taxon>
        <taxon>Vertebrata</taxon>
        <taxon>Euteleostomi</taxon>
        <taxon>Actinopterygii</taxon>
        <taxon>Neopterygii</taxon>
        <taxon>Teleostei</taxon>
        <taxon>Ostariophysi</taxon>
        <taxon>Cypriniformes</taxon>
        <taxon>Cyprinidae</taxon>
        <taxon>Labeoninae</taxon>
        <taxon>Labeonini</taxon>
        <taxon>Cirrhinus</taxon>
    </lineage>
</organism>
<keyword evidence="3" id="KW-1185">Reference proteome</keyword>
<feature type="compositionally biased region" description="Polar residues" evidence="1">
    <location>
        <begin position="58"/>
        <end position="67"/>
    </location>
</feature>
<reference evidence="2 3" key="1">
    <citation type="submission" date="2024-05" db="EMBL/GenBank/DDBJ databases">
        <title>Genome sequencing and assembly of Indian major carp, Cirrhinus mrigala (Hamilton, 1822).</title>
        <authorList>
            <person name="Mohindra V."/>
            <person name="Chowdhury L.M."/>
            <person name="Lal K."/>
            <person name="Jena J.K."/>
        </authorList>
    </citation>
    <scope>NUCLEOTIDE SEQUENCE [LARGE SCALE GENOMIC DNA]</scope>
    <source>
        <strain evidence="2">CM1030</strain>
        <tissue evidence="2">Blood</tissue>
    </source>
</reference>
<name>A0ABD0MM59_CIRMR</name>
<dbReference type="EMBL" id="JAMKFB020000255">
    <property type="protein sequence ID" value="KAL0151190.1"/>
    <property type="molecule type" value="Genomic_DNA"/>
</dbReference>
<accession>A0ABD0MM59</accession>
<evidence type="ECO:0000313" key="2">
    <source>
        <dbReference type="EMBL" id="KAL0151190.1"/>
    </source>
</evidence>
<dbReference type="AlphaFoldDB" id="A0ABD0MM59"/>
<feature type="non-terminal residue" evidence="2">
    <location>
        <position position="67"/>
    </location>
</feature>
<proteinExistence type="predicted"/>
<feature type="region of interest" description="Disordered" evidence="1">
    <location>
        <begin position="41"/>
        <end position="67"/>
    </location>
</feature>
<evidence type="ECO:0000313" key="3">
    <source>
        <dbReference type="Proteomes" id="UP001529510"/>
    </source>
</evidence>
<dbReference type="Proteomes" id="UP001529510">
    <property type="component" value="Unassembled WGS sequence"/>
</dbReference>
<comment type="caution">
    <text evidence="2">The sequence shown here is derived from an EMBL/GenBank/DDBJ whole genome shotgun (WGS) entry which is preliminary data.</text>
</comment>
<protein>
    <submittedName>
        <fullName evidence="2">Uncharacterized protein</fullName>
    </submittedName>
</protein>
<evidence type="ECO:0000256" key="1">
    <source>
        <dbReference type="SAM" id="MobiDB-lite"/>
    </source>
</evidence>